<dbReference type="Proteomes" id="UP000295705">
    <property type="component" value="Unassembled WGS sequence"/>
</dbReference>
<proteinExistence type="predicted"/>
<dbReference type="RefSeq" id="WP_133830262.1">
    <property type="nucleotide sequence ID" value="NZ_BAABHR010000042.1"/>
</dbReference>
<gene>
    <name evidence="1" type="ORF">EV188_1195</name>
</gene>
<evidence type="ECO:0000313" key="1">
    <source>
        <dbReference type="EMBL" id="TDQ45942.1"/>
    </source>
</evidence>
<dbReference type="OrthoDB" id="3541030at2"/>
<sequence length="82" mass="8697">MAYVVDVGSVREALQTLPAEALVGLAAVIDVLELVPWSGDPLVDRNPGGAVRTMSFAGSGLVTYVVVEHLERVDLLQVHWAG</sequence>
<name>A0A4R6UHS5_9PSEU</name>
<organism evidence="1 2">
    <name type="scientific">Actinomycetospora succinea</name>
    <dbReference type="NCBI Taxonomy" id="663603"/>
    <lineage>
        <taxon>Bacteria</taxon>
        <taxon>Bacillati</taxon>
        <taxon>Actinomycetota</taxon>
        <taxon>Actinomycetes</taxon>
        <taxon>Pseudonocardiales</taxon>
        <taxon>Pseudonocardiaceae</taxon>
        <taxon>Actinomycetospora</taxon>
    </lineage>
</organism>
<dbReference type="EMBL" id="SNYO01000019">
    <property type="protein sequence ID" value="TDQ45942.1"/>
    <property type="molecule type" value="Genomic_DNA"/>
</dbReference>
<keyword evidence="2" id="KW-1185">Reference proteome</keyword>
<reference evidence="1 2" key="1">
    <citation type="submission" date="2019-03" db="EMBL/GenBank/DDBJ databases">
        <title>Genomic Encyclopedia of Type Strains, Phase IV (KMG-IV): sequencing the most valuable type-strain genomes for metagenomic binning, comparative biology and taxonomic classification.</title>
        <authorList>
            <person name="Goeker M."/>
        </authorList>
    </citation>
    <scope>NUCLEOTIDE SEQUENCE [LARGE SCALE GENOMIC DNA]</scope>
    <source>
        <strain evidence="1 2">DSM 45775</strain>
    </source>
</reference>
<dbReference type="AlphaFoldDB" id="A0A4R6UHS5"/>
<accession>A0A4R6UHS5</accession>
<comment type="caution">
    <text evidence="1">The sequence shown here is derived from an EMBL/GenBank/DDBJ whole genome shotgun (WGS) entry which is preliminary data.</text>
</comment>
<evidence type="ECO:0008006" key="3">
    <source>
        <dbReference type="Google" id="ProtNLM"/>
    </source>
</evidence>
<evidence type="ECO:0000313" key="2">
    <source>
        <dbReference type="Proteomes" id="UP000295705"/>
    </source>
</evidence>
<protein>
    <recommendedName>
        <fullName evidence="3">mRNA-degrading endonuclease RelE of RelBE toxin-antitoxin system</fullName>
    </recommendedName>
</protein>